<evidence type="ECO:0000313" key="4">
    <source>
        <dbReference type="Proteomes" id="UP000053660"/>
    </source>
</evidence>
<dbReference type="SUPFAM" id="SSF54368">
    <property type="entry name" value="Glutamine synthetase, N-terminal domain"/>
    <property type="match status" value="1"/>
</dbReference>
<proteinExistence type="inferred from homology"/>
<dbReference type="GO" id="GO:0005737">
    <property type="term" value="C:cytoplasm"/>
    <property type="evidence" value="ECO:0007669"/>
    <property type="project" value="TreeGrafter"/>
</dbReference>
<protein>
    <submittedName>
        <fullName evidence="3">Glutamine synthetase, beta-grasp domain protein</fullName>
    </submittedName>
</protein>
<dbReference type="GO" id="GO:0004356">
    <property type="term" value="F:glutamine synthetase activity"/>
    <property type="evidence" value="ECO:0007669"/>
    <property type="project" value="InterPro"/>
</dbReference>
<dbReference type="OrthoDB" id="1936100at2759"/>
<feature type="domain" description="GS beta-grasp" evidence="2">
    <location>
        <begin position="95"/>
        <end position="172"/>
    </location>
</feature>
<name>A0A0B1SCH1_OESDE</name>
<dbReference type="PANTHER" id="PTHR20852">
    <property type="entry name" value="GLUTAMINE SYNTHETASE"/>
    <property type="match status" value="1"/>
</dbReference>
<dbReference type="GO" id="GO:0006542">
    <property type="term" value="P:glutamine biosynthetic process"/>
    <property type="evidence" value="ECO:0007669"/>
    <property type="project" value="InterPro"/>
</dbReference>
<feature type="non-terminal residue" evidence="3">
    <location>
        <position position="172"/>
    </location>
</feature>
<dbReference type="InterPro" id="IPR008147">
    <property type="entry name" value="Gln_synt_N"/>
</dbReference>
<evidence type="ECO:0000259" key="2">
    <source>
        <dbReference type="PROSITE" id="PS51986"/>
    </source>
</evidence>
<reference evidence="3 4" key="1">
    <citation type="submission" date="2014-03" db="EMBL/GenBank/DDBJ databases">
        <title>Draft genome of the hookworm Oesophagostomum dentatum.</title>
        <authorList>
            <person name="Mitreva M."/>
        </authorList>
    </citation>
    <scope>NUCLEOTIDE SEQUENCE [LARGE SCALE GENOMIC DNA]</scope>
    <source>
        <strain evidence="3 4">OD-Hann</strain>
    </source>
</reference>
<dbReference type="AlphaFoldDB" id="A0A0B1SCH1"/>
<dbReference type="PROSITE" id="PS00180">
    <property type="entry name" value="GLNA_1"/>
    <property type="match status" value="1"/>
</dbReference>
<comment type="similarity">
    <text evidence="1">Belongs to the glutamine synthetase family.</text>
</comment>
<dbReference type="PROSITE" id="PS51986">
    <property type="entry name" value="GS_BETA_GRASP"/>
    <property type="match status" value="1"/>
</dbReference>
<dbReference type="Gene3D" id="3.10.20.70">
    <property type="entry name" value="Glutamine synthetase, N-terminal domain"/>
    <property type="match status" value="2"/>
</dbReference>
<dbReference type="InterPro" id="IPR050292">
    <property type="entry name" value="Glutamine_Synthetase"/>
</dbReference>
<gene>
    <name evidence="3" type="ORF">OESDEN_19092</name>
</gene>
<keyword evidence="4" id="KW-1185">Reference proteome</keyword>
<evidence type="ECO:0000313" key="3">
    <source>
        <dbReference type="EMBL" id="KHJ81222.1"/>
    </source>
</evidence>
<organism evidence="3 4">
    <name type="scientific">Oesophagostomum dentatum</name>
    <name type="common">Nodular worm</name>
    <dbReference type="NCBI Taxonomy" id="61180"/>
    <lineage>
        <taxon>Eukaryota</taxon>
        <taxon>Metazoa</taxon>
        <taxon>Ecdysozoa</taxon>
        <taxon>Nematoda</taxon>
        <taxon>Chromadorea</taxon>
        <taxon>Rhabditida</taxon>
        <taxon>Rhabditina</taxon>
        <taxon>Rhabditomorpha</taxon>
        <taxon>Strongyloidea</taxon>
        <taxon>Strongylidae</taxon>
        <taxon>Oesophagostomum</taxon>
    </lineage>
</organism>
<dbReference type="InterPro" id="IPR036651">
    <property type="entry name" value="Gln_synt_N_sf"/>
</dbReference>
<accession>A0A0B1SCH1</accession>
<sequence>MANLRTQFATDKTTMERFFRLDQKGKVQAKYVWIDGSGENLRSKTRTLDFEPKSPEGKQRLSTLPITRYREQNDFRVVQPTCFSRGHLVCYCGVKLFRSIAVRSASDISRSKVSVHPEVTLQDLISELPIWNFDGSSTGQAEGADSDVYLKPVAIYPDPFRLGANKLVLCET</sequence>
<evidence type="ECO:0000256" key="1">
    <source>
        <dbReference type="PROSITE-ProRule" id="PRU01330"/>
    </source>
</evidence>
<dbReference type="EMBL" id="KN592431">
    <property type="protein sequence ID" value="KHJ81222.1"/>
    <property type="molecule type" value="Genomic_DNA"/>
</dbReference>
<dbReference type="PANTHER" id="PTHR20852:SF57">
    <property type="entry name" value="GLUTAMINE SYNTHETASE 2 CYTOPLASMIC"/>
    <property type="match status" value="1"/>
</dbReference>
<dbReference type="InterPro" id="IPR027302">
    <property type="entry name" value="Gln_synth_N_conserv_site"/>
</dbReference>
<dbReference type="Proteomes" id="UP000053660">
    <property type="component" value="Unassembled WGS sequence"/>
</dbReference>
<dbReference type="Pfam" id="PF03951">
    <property type="entry name" value="Gln-synt_N"/>
    <property type="match status" value="1"/>
</dbReference>